<gene>
    <name evidence="2" type="ORF">ACFQJ9_06410</name>
</gene>
<evidence type="ECO:0000313" key="2">
    <source>
        <dbReference type="EMBL" id="MFC7199049.1"/>
    </source>
</evidence>
<dbReference type="PANTHER" id="PTHR43194">
    <property type="entry name" value="HYDROLASE ALPHA/BETA FOLD FAMILY"/>
    <property type="match status" value="1"/>
</dbReference>
<keyword evidence="3" id="KW-1185">Reference proteome</keyword>
<dbReference type="SUPFAM" id="SSF53474">
    <property type="entry name" value="alpha/beta-Hydrolases"/>
    <property type="match status" value="1"/>
</dbReference>
<proteinExistence type="predicted"/>
<protein>
    <submittedName>
        <fullName evidence="2">Alpha/beta fold hydrolase</fullName>
    </submittedName>
</protein>
<evidence type="ECO:0000259" key="1">
    <source>
        <dbReference type="Pfam" id="PF12697"/>
    </source>
</evidence>
<dbReference type="InterPro" id="IPR050228">
    <property type="entry name" value="Carboxylesterase_BioH"/>
</dbReference>
<dbReference type="InterPro" id="IPR000073">
    <property type="entry name" value="AB_hydrolase_1"/>
</dbReference>
<keyword evidence="2" id="KW-0378">Hydrolase</keyword>
<dbReference type="GO" id="GO:0016787">
    <property type="term" value="F:hydrolase activity"/>
    <property type="evidence" value="ECO:0007669"/>
    <property type="project" value="UniProtKB-KW"/>
</dbReference>
<dbReference type="PANTHER" id="PTHR43194:SF2">
    <property type="entry name" value="PEROXISOMAL MEMBRANE PROTEIN LPX1"/>
    <property type="match status" value="1"/>
</dbReference>
<dbReference type="PRINTS" id="PR00111">
    <property type="entry name" value="ABHYDROLASE"/>
</dbReference>
<dbReference type="RefSeq" id="WP_279530075.1">
    <property type="nucleotide sequence ID" value="NZ_CP122312.1"/>
</dbReference>
<comment type="caution">
    <text evidence="2">The sequence shown here is derived from an EMBL/GenBank/DDBJ whole genome shotgun (WGS) entry which is preliminary data.</text>
</comment>
<accession>A0ABD5Z1N3</accession>
<sequence>METEYVDHDGRTTAFRRTARGADGPPVLFVHGSGGSHRIWKAQLSRLSRDVPVVALDLSGHGDSDDVDTPPGEETLHAYARDVLAVAEETGASVLCGNSLGGAVVLRAVLDHGADPDALVLAGSGAKLTVADPLREWLDDDFERAVAFLHGEDRLFHDPDDRLLELSRDGMEAVGRAVTRRDFLSCHTFDVRDRLDEVTAPTLALTGEHDALTPPAYHEFLAEHVPDAEWTTVPDAAHLAMLENPTAFDEALLGFLDDLDL</sequence>
<name>A0ABD5Z1N3_9EURY</name>
<dbReference type="EMBL" id="JBHTAR010000011">
    <property type="protein sequence ID" value="MFC7199049.1"/>
    <property type="molecule type" value="Genomic_DNA"/>
</dbReference>
<dbReference type="Pfam" id="PF12697">
    <property type="entry name" value="Abhydrolase_6"/>
    <property type="match status" value="1"/>
</dbReference>
<reference evidence="2 3" key="1">
    <citation type="journal article" date="2019" name="Int. J. Syst. Evol. Microbiol.">
        <title>The Global Catalogue of Microorganisms (GCM) 10K type strain sequencing project: providing services to taxonomists for standard genome sequencing and annotation.</title>
        <authorList>
            <consortium name="The Broad Institute Genomics Platform"/>
            <consortium name="The Broad Institute Genome Sequencing Center for Infectious Disease"/>
            <person name="Wu L."/>
            <person name="Ma J."/>
        </authorList>
    </citation>
    <scope>NUCLEOTIDE SEQUENCE [LARGE SCALE GENOMIC DNA]</scope>
    <source>
        <strain evidence="2 3">XZGYJ-43</strain>
    </source>
</reference>
<dbReference type="Gene3D" id="3.40.50.1820">
    <property type="entry name" value="alpha/beta hydrolase"/>
    <property type="match status" value="1"/>
</dbReference>
<organism evidence="2 3">
    <name type="scientific">Halospeciosus flavus</name>
    <dbReference type="NCBI Taxonomy" id="3032283"/>
    <lineage>
        <taxon>Archaea</taxon>
        <taxon>Methanobacteriati</taxon>
        <taxon>Methanobacteriota</taxon>
        <taxon>Stenosarchaea group</taxon>
        <taxon>Halobacteria</taxon>
        <taxon>Halobacteriales</taxon>
        <taxon>Halobacteriaceae</taxon>
        <taxon>Halospeciosus</taxon>
    </lineage>
</organism>
<feature type="domain" description="AB hydrolase-1" evidence="1">
    <location>
        <begin position="27"/>
        <end position="249"/>
    </location>
</feature>
<dbReference type="Proteomes" id="UP001596447">
    <property type="component" value="Unassembled WGS sequence"/>
</dbReference>
<dbReference type="AlphaFoldDB" id="A0ABD5Z1N3"/>
<dbReference type="InterPro" id="IPR029058">
    <property type="entry name" value="AB_hydrolase_fold"/>
</dbReference>
<evidence type="ECO:0000313" key="3">
    <source>
        <dbReference type="Proteomes" id="UP001596447"/>
    </source>
</evidence>